<protein>
    <submittedName>
        <fullName evidence="1">Uncharacterized protein</fullName>
    </submittedName>
</protein>
<dbReference type="KEGG" id="rli:RLO149_c044100"/>
<reference evidence="1 2" key="1">
    <citation type="journal article" date="2011" name="BMC Genomics">
        <title>Comparative genome analysis and genome-guided physiological analysis of Roseobacter litoralis.</title>
        <authorList>
            <person name="Kalhoefer D."/>
            <person name="Thole S."/>
            <person name="Voget S."/>
            <person name="Lehmann R."/>
            <person name="Liesegang H."/>
            <person name="Wollher A."/>
            <person name="Daniel R."/>
            <person name="Simon M."/>
            <person name="Brinkhoff T."/>
        </authorList>
    </citation>
    <scope>NUCLEOTIDE SEQUENCE [LARGE SCALE GENOMIC DNA]</scope>
    <source>
        <strain evidence="2">ATCC 49566 / DSM 6996 / JCM 21268 / NBRC 15278 / OCh 149</strain>
    </source>
</reference>
<gene>
    <name evidence="1" type="ordered locus">RLO149_c044100</name>
</gene>
<name>F7ZJ55_ROSLO</name>
<evidence type="ECO:0000313" key="1">
    <source>
        <dbReference type="EMBL" id="AEI96300.1"/>
    </source>
</evidence>
<evidence type="ECO:0000313" key="2">
    <source>
        <dbReference type="Proteomes" id="UP000001353"/>
    </source>
</evidence>
<dbReference type="HOGENOM" id="CLU_2635834_0_0_5"/>
<proteinExistence type="predicted"/>
<keyword evidence="2" id="KW-1185">Reference proteome</keyword>
<dbReference type="AlphaFoldDB" id="F7ZJ55"/>
<dbReference type="Proteomes" id="UP000001353">
    <property type="component" value="Chromosome"/>
</dbReference>
<accession>F7ZJ55</accession>
<dbReference type="EMBL" id="CP002623">
    <property type="protein sequence ID" value="AEI96300.1"/>
    <property type="molecule type" value="Genomic_DNA"/>
</dbReference>
<dbReference type="STRING" id="391595.RLO149_c044100"/>
<organism evidence="1 2">
    <name type="scientific">Roseobacter litoralis (strain ATCC 49566 / DSM 6996 / JCM 21268 / NBRC 15278 / OCh 149)</name>
    <dbReference type="NCBI Taxonomy" id="391595"/>
    <lineage>
        <taxon>Bacteria</taxon>
        <taxon>Pseudomonadati</taxon>
        <taxon>Pseudomonadota</taxon>
        <taxon>Alphaproteobacteria</taxon>
        <taxon>Rhodobacterales</taxon>
        <taxon>Roseobacteraceae</taxon>
        <taxon>Roseobacter</taxon>
    </lineage>
</organism>
<sequence>MTKEAAFTFSSKHPILPLHICPAPLAGVAFIDHAGPPMLKMLQGHTMGDNKNRFVMTTDHLVTPAIGWGPPQQEELI</sequence>